<proteinExistence type="predicted"/>
<feature type="compositionally biased region" description="Polar residues" evidence="7">
    <location>
        <begin position="53"/>
        <end position="67"/>
    </location>
</feature>
<evidence type="ECO:0000256" key="3">
    <source>
        <dbReference type="ARBA" id="ARBA00022833"/>
    </source>
</evidence>
<feature type="region of interest" description="Disordered" evidence="7">
    <location>
        <begin position="555"/>
        <end position="616"/>
    </location>
</feature>
<dbReference type="GO" id="GO:0006355">
    <property type="term" value="P:regulation of DNA-templated transcription"/>
    <property type="evidence" value="ECO:0007669"/>
    <property type="project" value="InterPro"/>
</dbReference>
<feature type="compositionally biased region" description="Polar residues" evidence="7">
    <location>
        <begin position="1064"/>
        <end position="1078"/>
    </location>
</feature>
<sequence>PDRISQDDATGPSSLGQYGGVLPLSSYSPRPSSPPASAVQDRPPKHSAEKRTNPVSGQSPFVQNQDYPPQGPAGGLGYQQPYRSPQPLPHRPPSQHLHQSQHQHQYQRPPYSPPPPVSHSQKSAGDLHSIPTFGSNGYRTTLTSEEEKRHRANSCSNQTHRLNSNSPVLGNGADDRIKSTLLIDRAHDPSSTAISYYATDHQQPSQQQQQHKQLSSRTTTYLEHEQSQQQRSEDYGRLSGPWGSEPPRSSHPSLPHSSKSQYPYPFEQERRQIYEQDITPTQPLPSARDQRGPPYSSSLSRSSIRQEQSWPGEYTSPSEALNHSPTSPPRSSHNLALHSSHRPSQTLQHSSHPTHPPTQGSRSDSTSTMVDSRQILSPSLRPRRRQGESQSKGDTNTMHDSSYDSNNDDDEADIGHTAEQRPSPLDRNSYDSSRKGVGGVKSRSKVKEETREIDRDKEKDNEEDEREDRSKVKSSSLKFKFGMPMPTTVDLRSALETCDAICKFALHYGDMNRPNQSLRQDTGHYRGGLSPVLDPYERMNLQRIRSMNTTMLIGLQNTPRPNEKNQAAGGDSTKRPSSPFAAEIRDSVHDNGEADDDQDQESIRSPITFGPGSPSSELVHELAKAATSIFQLAVRIKAWVGMTPEERELDDEINMIRGKRCLLMDNTLASMPSVDRHGNLHKEWAVVPASSATSKSFHERLRDMEQQRQSHSNLLQSGGSVISNDASAGGGIKQLHTSQPSPGFNPQHPPPMQKRQSYHDRDGTAISHLGPNSQHYPHESLNANSHGYPGSGSSKYGSGSSISGSGNGSNVHLHPSVSVATGSTAHLFNIGLNRNVVGGTSDNNTNNGYDSNRDNGEASDEPSRQKYRKRAKRTQPPGRCLSCDSSDTPEWRRGPDGARTLCNACGLHYAKLLKRQNELQQQQRQGGNAPVSSAGAGPGLGIAININRGRPSTQGSANRMEQLQAISFPLRRSQVSLAHAGSTNGATVGNRVGEIGGSGSEPNTTQYTTSGPSSNGSSSSAVGSSANSANTSTLRPLSSADVSSSGHSRPEDSSSVLQGRASVTEFSGETTAPDSTVNGADVAMMDYRESFEGSESRRSSSTAEGSISSSQAMETLATLALSEHRA</sequence>
<evidence type="ECO:0000256" key="1">
    <source>
        <dbReference type="ARBA" id="ARBA00022723"/>
    </source>
</evidence>
<dbReference type="AlphaFoldDB" id="A0A9P6FN84"/>
<feature type="compositionally biased region" description="Low complexity" evidence="7">
    <location>
        <begin position="296"/>
        <end position="309"/>
    </location>
</feature>
<feature type="compositionally biased region" description="Polar residues" evidence="7">
    <location>
        <begin position="153"/>
        <end position="168"/>
    </location>
</feature>
<feature type="compositionally biased region" description="Polar residues" evidence="7">
    <location>
        <begin position="7"/>
        <end position="16"/>
    </location>
</feature>
<keyword evidence="2 6" id="KW-0863">Zinc-finger</keyword>
<feature type="compositionally biased region" description="Polar residues" evidence="7">
    <location>
        <begin position="342"/>
        <end position="377"/>
    </location>
</feature>
<organism evidence="9 10">
    <name type="scientific">Lunasporangiospora selenospora</name>
    <dbReference type="NCBI Taxonomy" id="979761"/>
    <lineage>
        <taxon>Eukaryota</taxon>
        <taxon>Fungi</taxon>
        <taxon>Fungi incertae sedis</taxon>
        <taxon>Mucoromycota</taxon>
        <taxon>Mortierellomycotina</taxon>
        <taxon>Mortierellomycetes</taxon>
        <taxon>Mortierellales</taxon>
        <taxon>Mortierellaceae</taxon>
        <taxon>Lunasporangiospora</taxon>
    </lineage>
</organism>
<feature type="region of interest" description="Disordered" evidence="7">
    <location>
        <begin position="689"/>
        <end position="809"/>
    </location>
</feature>
<feature type="region of interest" description="Disordered" evidence="7">
    <location>
        <begin position="918"/>
        <end position="937"/>
    </location>
</feature>
<feature type="compositionally biased region" description="Basic and acidic residues" evidence="7">
    <location>
        <begin position="445"/>
        <end position="460"/>
    </location>
</feature>
<evidence type="ECO:0000259" key="8">
    <source>
        <dbReference type="PROSITE" id="PS50114"/>
    </source>
</evidence>
<feature type="compositionally biased region" description="Polar residues" evidence="7">
    <location>
        <begin position="315"/>
        <end position="334"/>
    </location>
</feature>
<feature type="non-terminal residue" evidence="9">
    <location>
        <position position="1"/>
    </location>
</feature>
<reference evidence="9" key="1">
    <citation type="journal article" date="2020" name="Fungal Divers.">
        <title>Resolving the Mortierellaceae phylogeny through synthesis of multi-gene phylogenetics and phylogenomics.</title>
        <authorList>
            <person name="Vandepol N."/>
            <person name="Liber J."/>
            <person name="Desiro A."/>
            <person name="Na H."/>
            <person name="Kennedy M."/>
            <person name="Barry K."/>
            <person name="Grigoriev I.V."/>
            <person name="Miller A.N."/>
            <person name="O'Donnell K."/>
            <person name="Stajich J.E."/>
            <person name="Bonito G."/>
        </authorList>
    </citation>
    <scope>NUCLEOTIDE SEQUENCE</scope>
    <source>
        <strain evidence="9">KOD1015</strain>
    </source>
</reference>
<dbReference type="PANTHER" id="PTHR47172">
    <property type="entry name" value="OS01G0976800 PROTEIN"/>
    <property type="match status" value="1"/>
</dbReference>
<feature type="compositionally biased region" description="Basic and acidic residues" evidence="7">
    <location>
        <begin position="583"/>
        <end position="592"/>
    </location>
</feature>
<evidence type="ECO:0000256" key="7">
    <source>
        <dbReference type="SAM" id="MobiDB-lite"/>
    </source>
</evidence>
<gene>
    <name evidence="9" type="ORF">BGW38_005584</name>
</gene>
<feature type="region of interest" description="Disordered" evidence="7">
    <location>
        <begin position="1"/>
        <end position="174"/>
    </location>
</feature>
<feature type="compositionally biased region" description="Low complexity" evidence="7">
    <location>
        <begin position="918"/>
        <end position="928"/>
    </location>
</feature>
<feature type="compositionally biased region" description="Polar residues" evidence="7">
    <location>
        <begin position="1033"/>
        <end position="1057"/>
    </location>
</feature>
<feature type="compositionally biased region" description="Low complexity" evidence="7">
    <location>
        <begin position="1008"/>
        <end position="1032"/>
    </location>
</feature>
<dbReference type="GO" id="GO:0008270">
    <property type="term" value="F:zinc ion binding"/>
    <property type="evidence" value="ECO:0007669"/>
    <property type="project" value="UniProtKB-KW"/>
</dbReference>
<keyword evidence="5" id="KW-0804">Transcription</keyword>
<dbReference type="SUPFAM" id="SSF57716">
    <property type="entry name" value="Glucocorticoid receptor-like (DNA-binding domain)"/>
    <property type="match status" value="1"/>
</dbReference>
<dbReference type="CDD" id="cd00202">
    <property type="entry name" value="ZnF_GATA"/>
    <property type="match status" value="1"/>
</dbReference>
<feature type="region of interest" description="Disordered" evidence="7">
    <location>
        <begin position="835"/>
        <end position="894"/>
    </location>
</feature>
<feature type="compositionally biased region" description="Basic and acidic residues" evidence="7">
    <location>
        <begin position="696"/>
        <end position="708"/>
    </location>
</feature>
<feature type="compositionally biased region" description="Basic and acidic residues" evidence="7">
    <location>
        <begin position="851"/>
        <end position="864"/>
    </location>
</feature>
<feature type="compositionally biased region" description="Low complexity" evidence="7">
    <location>
        <begin position="202"/>
        <end position="216"/>
    </location>
</feature>
<keyword evidence="1" id="KW-0479">Metal-binding</keyword>
<keyword evidence="10" id="KW-1185">Reference proteome</keyword>
<evidence type="ECO:0000256" key="2">
    <source>
        <dbReference type="ARBA" id="ARBA00022771"/>
    </source>
</evidence>
<dbReference type="Proteomes" id="UP000780801">
    <property type="component" value="Unassembled WGS sequence"/>
</dbReference>
<protein>
    <recommendedName>
        <fullName evidence="8">GATA-type domain-containing protein</fullName>
    </recommendedName>
</protein>
<feature type="region of interest" description="Disordered" evidence="7">
    <location>
        <begin position="192"/>
        <end position="474"/>
    </location>
</feature>
<dbReference type="PANTHER" id="PTHR47172:SF24">
    <property type="entry name" value="GATA ZINC FINGER DOMAIN-CONTAINING PROTEIN 14-RELATED"/>
    <property type="match status" value="1"/>
</dbReference>
<dbReference type="PROSITE" id="PS00344">
    <property type="entry name" value="GATA_ZN_FINGER_1"/>
    <property type="match status" value="1"/>
</dbReference>
<evidence type="ECO:0000313" key="10">
    <source>
        <dbReference type="Proteomes" id="UP000780801"/>
    </source>
</evidence>
<evidence type="ECO:0000256" key="4">
    <source>
        <dbReference type="ARBA" id="ARBA00023015"/>
    </source>
</evidence>
<feature type="compositionally biased region" description="Low complexity" evidence="7">
    <location>
        <begin position="94"/>
        <end position="109"/>
    </location>
</feature>
<dbReference type="InterPro" id="IPR013088">
    <property type="entry name" value="Znf_NHR/GATA"/>
</dbReference>
<evidence type="ECO:0000256" key="6">
    <source>
        <dbReference type="PROSITE-ProRule" id="PRU00094"/>
    </source>
</evidence>
<accession>A0A9P6FN84</accession>
<feature type="compositionally biased region" description="Low complexity" evidence="7">
    <location>
        <begin position="785"/>
        <end position="804"/>
    </location>
</feature>
<dbReference type="Gene3D" id="3.30.50.10">
    <property type="entry name" value="Erythroid Transcription Factor GATA-1, subunit A"/>
    <property type="match status" value="1"/>
</dbReference>
<dbReference type="OrthoDB" id="2162994at2759"/>
<feature type="compositionally biased region" description="Basic and acidic residues" evidence="7">
    <location>
        <begin position="1086"/>
        <end position="1098"/>
    </location>
</feature>
<feature type="domain" description="GATA-type" evidence="8">
    <location>
        <begin position="874"/>
        <end position="909"/>
    </location>
</feature>
<feature type="compositionally biased region" description="Basic and acidic residues" evidence="7">
    <location>
        <begin position="42"/>
        <end position="52"/>
    </location>
</feature>
<dbReference type="InterPro" id="IPR000679">
    <property type="entry name" value="Znf_GATA"/>
</dbReference>
<evidence type="ECO:0000313" key="9">
    <source>
        <dbReference type="EMBL" id="KAF9578557.1"/>
    </source>
</evidence>
<feature type="compositionally biased region" description="Polar residues" evidence="7">
    <location>
        <begin position="735"/>
        <end position="744"/>
    </location>
</feature>
<keyword evidence="4" id="KW-0805">Transcription regulation</keyword>
<feature type="compositionally biased region" description="Polar residues" evidence="7">
    <location>
        <begin position="838"/>
        <end position="850"/>
    </location>
</feature>
<dbReference type="SMART" id="SM00401">
    <property type="entry name" value="ZnF_GATA"/>
    <property type="match status" value="1"/>
</dbReference>
<name>A0A9P6FN84_9FUNG</name>
<feature type="compositionally biased region" description="Basic and acidic residues" evidence="7">
    <location>
        <begin position="222"/>
        <end position="236"/>
    </location>
</feature>
<dbReference type="GO" id="GO:0043565">
    <property type="term" value="F:sequence-specific DNA binding"/>
    <property type="evidence" value="ECO:0007669"/>
    <property type="project" value="InterPro"/>
</dbReference>
<dbReference type="Pfam" id="PF00320">
    <property type="entry name" value="GATA"/>
    <property type="match status" value="1"/>
</dbReference>
<evidence type="ECO:0000256" key="5">
    <source>
        <dbReference type="ARBA" id="ARBA00023163"/>
    </source>
</evidence>
<feature type="compositionally biased region" description="Polar residues" evidence="7">
    <location>
        <begin position="132"/>
        <end position="143"/>
    </location>
</feature>
<comment type="caution">
    <text evidence="9">The sequence shown here is derived from an EMBL/GenBank/DDBJ whole genome shotgun (WGS) entry which is preliminary data.</text>
</comment>
<dbReference type="EMBL" id="JAABOA010003532">
    <property type="protein sequence ID" value="KAF9578557.1"/>
    <property type="molecule type" value="Genomic_DNA"/>
</dbReference>
<feature type="compositionally biased region" description="Low complexity" evidence="7">
    <location>
        <begin position="1099"/>
        <end position="1110"/>
    </location>
</feature>
<feature type="region of interest" description="Disordered" evidence="7">
    <location>
        <begin position="979"/>
        <end position="1126"/>
    </location>
</feature>
<feature type="compositionally biased region" description="Polar residues" evidence="7">
    <location>
        <begin position="709"/>
        <end position="726"/>
    </location>
</feature>
<keyword evidence="3" id="KW-0862">Zinc</keyword>
<feature type="compositionally biased region" description="Low complexity" evidence="7">
    <location>
        <begin position="245"/>
        <end position="260"/>
    </location>
</feature>
<dbReference type="PROSITE" id="PS50114">
    <property type="entry name" value="GATA_ZN_FINGER_2"/>
    <property type="match status" value="1"/>
</dbReference>
<feature type="compositionally biased region" description="Polar residues" evidence="7">
    <location>
        <begin position="388"/>
        <end position="399"/>
    </location>
</feature>